<comment type="caution">
    <text evidence="5">The sequence shown here is derived from an EMBL/GenBank/DDBJ whole genome shotgun (WGS) entry which is preliminary data.</text>
</comment>
<name>A0ABP8E6Q0_9MICO</name>
<organism evidence="5 6">
    <name type="scientific">Frondihabitans peucedani</name>
    <dbReference type="NCBI Taxonomy" id="598626"/>
    <lineage>
        <taxon>Bacteria</taxon>
        <taxon>Bacillati</taxon>
        <taxon>Actinomycetota</taxon>
        <taxon>Actinomycetes</taxon>
        <taxon>Micrococcales</taxon>
        <taxon>Microbacteriaceae</taxon>
        <taxon>Frondihabitans</taxon>
    </lineage>
</organism>
<feature type="domain" description="HTH lacI-type" evidence="4">
    <location>
        <begin position="2"/>
        <end position="56"/>
    </location>
</feature>
<dbReference type="InterPro" id="IPR046335">
    <property type="entry name" value="LacI/GalR-like_sensor"/>
</dbReference>
<dbReference type="Gene3D" id="1.10.260.40">
    <property type="entry name" value="lambda repressor-like DNA-binding domains"/>
    <property type="match status" value="1"/>
</dbReference>
<dbReference type="Gene3D" id="3.40.50.2300">
    <property type="match status" value="2"/>
</dbReference>
<dbReference type="Pfam" id="PF00356">
    <property type="entry name" value="LacI"/>
    <property type="match status" value="1"/>
</dbReference>
<evidence type="ECO:0000256" key="2">
    <source>
        <dbReference type="ARBA" id="ARBA00023125"/>
    </source>
</evidence>
<evidence type="ECO:0000256" key="3">
    <source>
        <dbReference type="ARBA" id="ARBA00023163"/>
    </source>
</evidence>
<dbReference type="SUPFAM" id="SSF53822">
    <property type="entry name" value="Periplasmic binding protein-like I"/>
    <property type="match status" value="1"/>
</dbReference>
<dbReference type="RefSeq" id="WP_344798520.1">
    <property type="nucleotide sequence ID" value="NZ_BAABAU010000007.1"/>
</dbReference>
<dbReference type="CDD" id="cd01392">
    <property type="entry name" value="HTH_LacI"/>
    <property type="match status" value="1"/>
</dbReference>
<dbReference type="InterPro" id="IPR028082">
    <property type="entry name" value="Peripla_BP_I"/>
</dbReference>
<dbReference type="PROSITE" id="PS50932">
    <property type="entry name" value="HTH_LACI_2"/>
    <property type="match status" value="1"/>
</dbReference>
<reference evidence="6" key="1">
    <citation type="journal article" date="2019" name="Int. J. Syst. Evol. Microbiol.">
        <title>The Global Catalogue of Microorganisms (GCM) 10K type strain sequencing project: providing services to taxonomists for standard genome sequencing and annotation.</title>
        <authorList>
            <consortium name="The Broad Institute Genomics Platform"/>
            <consortium name="The Broad Institute Genome Sequencing Center for Infectious Disease"/>
            <person name="Wu L."/>
            <person name="Ma J."/>
        </authorList>
    </citation>
    <scope>NUCLEOTIDE SEQUENCE [LARGE SCALE GENOMIC DNA]</scope>
    <source>
        <strain evidence="6">JCM 17442</strain>
    </source>
</reference>
<proteinExistence type="predicted"/>
<dbReference type="Pfam" id="PF13377">
    <property type="entry name" value="Peripla_BP_3"/>
    <property type="match status" value="1"/>
</dbReference>
<evidence type="ECO:0000313" key="5">
    <source>
        <dbReference type="EMBL" id="GAA4267842.1"/>
    </source>
</evidence>
<dbReference type="SUPFAM" id="SSF47413">
    <property type="entry name" value="lambda repressor-like DNA-binding domains"/>
    <property type="match status" value="1"/>
</dbReference>
<sequence>MSGIQEIASATGLSKSTVSRALRNLPSVAPATVTTVRRKADELGYIPSSAASGLATGRNRAVGVVVPVIDRWFYVRVLEGVDAELRRAGYDLILFNLGGPPSDRERVFHRSILRKRVDALVLLSLVFTEEEREQLELTEYPTLVIGGPAPGIRHLGIDDHDVAYRATKYLLDLGHRRIAHIGGRDEAGMNALVPGERHEGYVDALAQAGIVPEADWSPNGEFTLAGGRDSMARLLDADVVPTAVFAASDEMAFGAMIAIQQAGLRVPDDISVVGIDGHVFGEVFGLTTFAQDPTAQGARAARVLLDELTGKPALPWFDPAPVVLVERTSAAPPPAH</sequence>
<dbReference type="PANTHER" id="PTHR30146">
    <property type="entry name" value="LACI-RELATED TRANSCRIPTIONAL REPRESSOR"/>
    <property type="match status" value="1"/>
</dbReference>
<accession>A0ABP8E6Q0</accession>
<dbReference type="SMART" id="SM00354">
    <property type="entry name" value="HTH_LACI"/>
    <property type="match status" value="1"/>
</dbReference>
<dbReference type="CDD" id="cd06267">
    <property type="entry name" value="PBP1_LacI_sugar_binding-like"/>
    <property type="match status" value="1"/>
</dbReference>
<dbReference type="InterPro" id="IPR000843">
    <property type="entry name" value="HTH_LacI"/>
</dbReference>
<evidence type="ECO:0000259" key="4">
    <source>
        <dbReference type="PROSITE" id="PS50932"/>
    </source>
</evidence>
<dbReference type="EMBL" id="BAABAU010000007">
    <property type="protein sequence ID" value="GAA4267842.1"/>
    <property type="molecule type" value="Genomic_DNA"/>
</dbReference>
<gene>
    <name evidence="5" type="primary">cytR</name>
    <name evidence="5" type="ORF">GCM10022256_34540</name>
</gene>
<keyword evidence="1" id="KW-0805">Transcription regulation</keyword>
<keyword evidence="2 5" id="KW-0238">DNA-binding</keyword>
<dbReference type="Proteomes" id="UP001501594">
    <property type="component" value="Unassembled WGS sequence"/>
</dbReference>
<keyword evidence="3" id="KW-0804">Transcription</keyword>
<evidence type="ECO:0000256" key="1">
    <source>
        <dbReference type="ARBA" id="ARBA00023015"/>
    </source>
</evidence>
<protein>
    <submittedName>
        <fullName evidence="5">DNA-binding transcriptional regulator CytR</fullName>
    </submittedName>
</protein>
<dbReference type="GO" id="GO:0003677">
    <property type="term" value="F:DNA binding"/>
    <property type="evidence" value="ECO:0007669"/>
    <property type="project" value="UniProtKB-KW"/>
</dbReference>
<dbReference type="InterPro" id="IPR010982">
    <property type="entry name" value="Lambda_DNA-bd_dom_sf"/>
</dbReference>
<keyword evidence="6" id="KW-1185">Reference proteome</keyword>
<evidence type="ECO:0000313" key="6">
    <source>
        <dbReference type="Proteomes" id="UP001501594"/>
    </source>
</evidence>
<dbReference type="PANTHER" id="PTHR30146:SF109">
    <property type="entry name" value="HTH-TYPE TRANSCRIPTIONAL REGULATOR GALS"/>
    <property type="match status" value="1"/>
</dbReference>